<dbReference type="AlphaFoldDB" id="G7Q738"/>
<dbReference type="STRING" id="694327.DFW101_2517"/>
<evidence type="ECO:0008006" key="4">
    <source>
        <dbReference type="Google" id="ProtNLM"/>
    </source>
</evidence>
<evidence type="ECO:0000313" key="2">
    <source>
        <dbReference type="EMBL" id="EHJ48521.1"/>
    </source>
</evidence>
<dbReference type="Proteomes" id="UP000004662">
    <property type="component" value="Chromosome"/>
</dbReference>
<dbReference type="SUPFAM" id="SSF47729">
    <property type="entry name" value="IHF-like DNA-binding proteins"/>
    <property type="match status" value="1"/>
</dbReference>
<dbReference type="InterPro" id="IPR010992">
    <property type="entry name" value="IHF-like_DNA-bd_dom_sf"/>
</dbReference>
<dbReference type="OrthoDB" id="5458292at2"/>
<dbReference type="eggNOG" id="ENOG5031J44">
    <property type="taxonomic scope" value="Bacteria"/>
</dbReference>
<name>G7Q738_9BACT</name>
<keyword evidence="1" id="KW-0238">DNA-binding</keyword>
<organism evidence="2 3">
    <name type="scientific">Solidesulfovibrio carbinoliphilus subsp. oakridgensis</name>
    <dbReference type="NCBI Taxonomy" id="694327"/>
    <lineage>
        <taxon>Bacteria</taxon>
        <taxon>Pseudomonadati</taxon>
        <taxon>Thermodesulfobacteriota</taxon>
        <taxon>Desulfovibrionia</taxon>
        <taxon>Desulfovibrionales</taxon>
        <taxon>Desulfovibrionaceae</taxon>
        <taxon>Solidesulfovibrio</taxon>
    </lineage>
</organism>
<dbReference type="EMBL" id="CM001368">
    <property type="protein sequence ID" value="EHJ48521.1"/>
    <property type="molecule type" value="Genomic_DNA"/>
</dbReference>
<dbReference type="RefSeq" id="WP_009181894.1">
    <property type="nucleotide sequence ID" value="NZ_CM001368.1"/>
</dbReference>
<reference evidence="3" key="1">
    <citation type="journal article" date="2015" name="Genome Announc.">
        <title>High-Quality Draft Genome Sequence of Desulfovibrio carbinoliphilus FW-101-2B, an Organic Acid-Oxidizing Sulfate-Reducing Bacterium Isolated from Uranium(VI)-Contaminated Groundwater.</title>
        <authorList>
            <person name="Ramsay B.D."/>
            <person name="Hwang C."/>
            <person name="Woo H.L."/>
            <person name="Carroll S.L."/>
            <person name="Lucas S."/>
            <person name="Han J."/>
            <person name="Lapidus A.L."/>
            <person name="Cheng J.F."/>
            <person name="Goodwin L.A."/>
            <person name="Pitluck S."/>
            <person name="Peters L."/>
            <person name="Chertkov O."/>
            <person name="Held B."/>
            <person name="Detter J.C."/>
            <person name="Han C.S."/>
            <person name="Tapia R."/>
            <person name="Land M.L."/>
            <person name="Hauser L.J."/>
            <person name="Kyrpides N.C."/>
            <person name="Ivanova N.N."/>
            <person name="Mikhailova N."/>
            <person name="Pagani I."/>
            <person name="Woyke T."/>
            <person name="Arkin A.P."/>
            <person name="Dehal P."/>
            <person name="Chivian D."/>
            <person name="Criddle C.S."/>
            <person name="Wu W."/>
            <person name="Chakraborty R."/>
            <person name="Hazen T.C."/>
            <person name="Fields M.W."/>
        </authorList>
    </citation>
    <scope>NUCLEOTIDE SEQUENCE [LARGE SCALE GENOMIC DNA]</scope>
    <source>
        <strain evidence="3">FW-101-2B</strain>
    </source>
</reference>
<keyword evidence="3" id="KW-1185">Reference proteome</keyword>
<sequence>MIDKKVYVSMLKDMLDGVKTDEQAEHILDAVFSIPFNALRNGDSIVLPKIGHVTVDKNKGEDCMQFVPEESLLQCLTKAPGGKPSS</sequence>
<accession>G7Q738</accession>
<gene>
    <name evidence="2" type="ORF">DFW101_2517</name>
</gene>
<evidence type="ECO:0000313" key="3">
    <source>
        <dbReference type="Proteomes" id="UP000004662"/>
    </source>
</evidence>
<proteinExistence type="predicted"/>
<dbReference type="HOGENOM" id="CLU_2492828_0_0_7"/>
<evidence type="ECO:0000256" key="1">
    <source>
        <dbReference type="ARBA" id="ARBA00023125"/>
    </source>
</evidence>
<dbReference type="GO" id="GO:0003677">
    <property type="term" value="F:DNA binding"/>
    <property type="evidence" value="ECO:0007669"/>
    <property type="project" value="UniProtKB-KW"/>
</dbReference>
<protein>
    <recommendedName>
        <fullName evidence="4">Histone family protein DNA-binding protein</fullName>
    </recommendedName>
</protein>